<protein>
    <submittedName>
        <fullName evidence="1">Zinc finger, TAZ-type</fullName>
    </submittedName>
</protein>
<accession>A0A699KK69</accession>
<proteinExistence type="predicted"/>
<reference evidence="1" key="1">
    <citation type="journal article" date="2019" name="Sci. Rep.">
        <title>Draft genome of Tanacetum cinerariifolium, the natural source of mosquito coil.</title>
        <authorList>
            <person name="Yamashiro T."/>
            <person name="Shiraishi A."/>
            <person name="Satake H."/>
            <person name="Nakayama K."/>
        </authorList>
    </citation>
    <scope>NUCLEOTIDE SEQUENCE</scope>
</reference>
<name>A0A699KK69_TANCI</name>
<sequence length="66" mass="7126">GSGSRITKILSVTSVDHEMAFESYNTNVQPACFNDNSSSLGSGTMKIPSISLVDHDMVSEFEQEKA</sequence>
<dbReference type="AlphaFoldDB" id="A0A699KK69"/>
<organism evidence="1">
    <name type="scientific">Tanacetum cinerariifolium</name>
    <name type="common">Dalmatian daisy</name>
    <name type="synonym">Chrysanthemum cinerariifolium</name>
    <dbReference type="NCBI Taxonomy" id="118510"/>
    <lineage>
        <taxon>Eukaryota</taxon>
        <taxon>Viridiplantae</taxon>
        <taxon>Streptophyta</taxon>
        <taxon>Embryophyta</taxon>
        <taxon>Tracheophyta</taxon>
        <taxon>Spermatophyta</taxon>
        <taxon>Magnoliopsida</taxon>
        <taxon>eudicotyledons</taxon>
        <taxon>Gunneridae</taxon>
        <taxon>Pentapetalae</taxon>
        <taxon>asterids</taxon>
        <taxon>campanulids</taxon>
        <taxon>Asterales</taxon>
        <taxon>Asteraceae</taxon>
        <taxon>Asteroideae</taxon>
        <taxon>Anthemideae</taxon>
        <taxon>Anthemidinae</taxon>
        <taxon>Tanacetum</taxon>
    </lineage>
</organism>
<feature type="non-terminal residue" evidence="1">
    <location>
        <position position="1"/>
    </location>
</feature>
<evidence type="ECO:0000313" key="1">
    <source>
        <dbReference type="EMBL" id="GFA98734.1"/>
    </source>
</evidence>
<gene>
    <name evidence="1" type="ORF">Tci_670706</name>
</gene>
<dbReference type="EMBL" id="BKCJ010528047">
    <property type="protein sequence ID" value="GFA98734.1"/>
    <property type="molecule type" value="Genomic_DNA"/>
</dbReference>
<comment type="caution">
    <text evidence="1">The sequence shown here is derived from an EMBL/GenBank/DDBJ whole genome shotgun (WGS) entry which is preliminary data.</text>
</comment>